<evidence type="ECO:0000313" key="5">
    <source>
        <dbReference type="EMBL" id="CAF3432460.1"/>
    </source>
</evidence>
<dbReference type="AlphaFoldDB" id="A0A818CFS3"/>
<dbReference type="Proteomes" id="UP000663872">
    <property type="component" value="Unassembled WGS sequence"/>
</dbReference>
<evidence type="ECO:0008006" key="8">
    <source>
        <dbReference type="Google" id="ProtNLM"/>
    </source>
</evidence>
<evidence type="ECO:0000313" key="6">
    <source>
        <dbReference type="EMBL" id="CAF4655094.1"/>
    </source>
</evidence>
<dbReference type="PANTHER" id="PTHR32046">
    <property type="entry name" value="G DOMAIN-CONTAINING PROTEIN"/>
    <property type="match status" value="1"/>
</dbReference>
<evidence type="ECO:0000313" key="7">
    <source>
        <dbReference type="Proteomes" id="UP000663872"/>
    </source>
</evidence>
<evidence type="ECO:0000259" key="3">
    <source>
        <dbReference type="Pfam" id="PF00735"/>
    </source>
</evidence>
<accession>A0A818CFS3</accession>
<organism evidence="5 7">
    <name type="scientific">Rotaria socialis</name>
    <dbReference type="NCBI Taxonomy" id="392032"/>
    <lineage>
        <taxon>Eukaryota</taxon>
        <taxon>Metazoa</taxon>
        <taxon>Spiralia</taxon>
        <taxon>Gnathifera</taxon>
        <taxon>Rotifera</taxon>
        <taxon>Eurotatoria</taxon>
        <taxon>Bdelloidea</taxon>
        <taxon>Philodinida</taxon>
        <taxon>Philodinidae</taxon>
        <taxon>Rotaria</taxon>
    </lineage>
</organism>
<keyword evidence="2" id="KW-0175">Coiled coil</keyword>
<evidence type="ECO:0000256" key="2">
    <source>
        <dbReference type="SAM" id="Coils"/>
    </source>
</evidence>
<proteinExistence type="inferred from homology"/>
<evidence type="ECO:0000259" key="4">
    <source>
        <dbReference type="Pfam" id="PF26633"/>
    </source>
</evidence>
<dbReference type="EMBL" id="CAJNYT010001837">
    <property type="protein sequence ID" value="CAF3432460.1"/>
    <property type="molecule type" value="Genomic_DNA"/>
</dbReference>
<dbReference type="SUPFAM" id="SSF52540">
    <property type="entry name" value="P-loop containing nucleoside triphosphate hydrolases"/>
    <property type="match status" value="1"/>
</dbReference>
<comment type="similarity">
    <text evidence="1">Belongs to the TRAFAC class TrmE-Era-EngA-EngB-Septin-like GTPase superfamily. Septin GTPase family.</text>
</comment>
<dbReference type="Proteomes" id="UP000663848">
    <property type="component" value="Unassembled WGS sequence"/>
</dbReference>
<dbReference type="InterPro" id="IPR030379">
    <property type="entry name" value="G_SEPTIN_dom"/>
</dbReference>
<reference evidence="5" key="1">
    <citation type="submission" date="2021-02" db="EMBL/GenBank/DDBJ databases">
        <authorList>
            <person name="Nowell W R."/>
        </authorList>
    </citation>
    <scope>NUCLEOTIDE SEQUENCE</scope>
</reference>
<gene>
    <name evidence="5" type="ORF">GRG538_LOCUS12780</name>
    <name evidence="6" type="ORF">QYT958_LOCUS15112</name>
</gene>
<dbReference type="Pfam" id="PF00735">
    <property type="entry name" value="Septin"/>
    <property type="match status" value="1"/>
</dbReference>
<feature type="coiled-coil region" evidence="2">
    <location>
        <begin position="438"/>
        <end position="465"/>
    </location>
</feature>
<dbReference type="Pfam" id="PF26633">
    <property type="entry name" value="DUF8206"/>
    <property type="match status" value="1"/>
</dbReference>
<dbReference type="Gene3D" id="3.40.50.300">
    <property type="entry name" value="P-loop containing nucleotide triphosphate hydrolases"/>
    <property type="match status" value="1"/>
</dbReference>
<dbReference type="PROSITE" id="PS00675">
    <property type="entry name" value="SIGMA54_INTERACT_1"/>
    <property type="match status" value="1"/>
</dbReference>
<feature type="domain" description="Septin-type G" evidence="3">
    <location>
        <begin position="11"/>
        <end position="131"/>
    </location>
</feature>
<dbReference type="InterPro" id="IPR025662">
    <property type="entry name" value="Sigma_54_int_dom_ATP-bd_1"/>
</dbReference>
<feature type="domain" description="DUF8206" evidence="4">
    <location>
        <begin position="337"/>
        <end position="414"/>
    </location>
</feature>
<keyword evidence="1" id="KW-0342">GTP-binding</keyword>
<sequence>MATSNSSMKNDINILLLGETGVGKSTFINAFANYVYYEKMEDALKGNLLSVIPASFVITDPESYEQKKIVIGEDKNETWQTGQSSTQSCRSYVFPIDNATNLRIIDTPGVGDTRGVNEDKKNFQNILAYISNFDHINGICLLLKPNEARLTIFFRFCVKELLTHLHRNATRNMIFCFTNARSTFYSPGETAPLLKQLLDEIRQQSGVDVPFCKNNTFCFDNESFRFVAAYKQGVHFDARAKSDYKQSWEKSVDQSQQLILMIKQFEPHVVTDTISLNQARRLINELTRPIAEIARNIQVNIDVAQSKMDELNNTRLAMTDLNNKLRVPAVDLESTALDYPRTVCTATKCTARVQLHDTVKIDYRTHCHPRCYLNGVAQNVVNNAALKQCSAMDSNGKCNGCGCSWESHMHITYETKQVAVEIVDESIASQIRTKEEAAAAIRKVKDNILQRINQLKQEREILMSTCAKLSKFLHKNAITPYNDDLIKYVEHVIGNEEEKRGAGAYNQKVITGLKEMIAAYQQEMNVYKKMLQSAQNDPRADAPQIEEIYQLINALYRLPISGSKLKGQIDIIRRGSNVVASQYDTVCKPPHSKSKLTSLWNTIKGN</sequence>
<protein>
    <recommendedName>
        <fullName evidence="8">G domain-containing protein</fullName>
    </recommendedName>
</protein>
<dbReference type="EMBL" id="CAJOBR010002072">
    <property type="protein sequence ID" value="CAF4655094.1"/>
    <property type="molecule type" value="Genomic_DNA"/>
</dbReference>
<keyword evidence="1" id="KW-0547">Nucleotide-binding</keyword>
<evidence type="ECO:0000256" key="1">
    <source>
        <dbReference type="RuleBase" id="RU004560"/>
    </source>
</evidence>
<name>A0A818CFS3_9BILA</name>
<dbReference type="InterPro" id="IPR058519">
    <property type="entry name" value="DUF8206"/>
</dbReference>
<dbReference type="InterPro" id="IPR027417">
    <property type="entry name" value="P-loop_NTPase"/>
</dbReference>
<comment type="caution">
    <text evidence="5">The sequence shown here is derived from an EMBL/GenBank/DDBJ whole genome shotgun (WGS) entry which is preliminary data.</text>
</comment>
<feature type="coiled-coil region" evidence="2">
    <location>
        <begin position="510"/>
        <end position="537"/>
    </location>
</feature>
<dbReference type="PANTHER" id="PTHR32046:SF11">
    <property type="entry name" value="IMMUNE-ASSOCIATED NUCLEOTIDE-BINDING PROTEIN 10-LIKE"/>
    <property type="match status" value="1"/>
</dbReference>